<organism evidence="8 9">
    <name type="scientific">Larkinella terrae</name>
    <dbReference type="NCBI Taxonomy" id="2025311"/>
    <lineage>
        <taxon>Bacteria</taxon>
        <taxon>Pseudomonadati</taxon>
        <taxon>Bacteroidota</taxon>
        <taxon>Cytophagia</taxon>
        <taxon>Cytophagales</taxon>
        <taxon>Spirosomataceae</taxon>
        <taxon>Larkinella</taxon>
    </lineage>
</organism>
<evidence type="ECO:0000256" key="2">
    <source>
        <dbReference type="ARBA" id="ARBA00008664"/>
    </source>
</evidence>
<dbReference type="GO" id="GO:0006508">
    <property type="term" value="P:proteolysis"/>
    <property type="evidence" value="ECO:0007669"/>
    <property type="project" value="UniProtKB-KW"/>
</dbReference>
<dbReference type="GO" id="GO:0004630">
    <property type="term" value="F:phospholipase D activity"/>
    <property type="evidence" value="ECO:0007669"/>
    <property type="project" value="UniProtKB-EC"/>
</dbReference>
<dbReference type="Pfam" id="PF13365">
    <property type="entry name" value="Trypsin_2"/>
    <property type="match status" value="1"/>
</dbReference>
<feature type="domain" description="PLD phosphodiesterase" evidence="7">
    <location>
        <begin position="832"/>
        <end position="859"/>
    </location>
</feature>
<evidence type="ECO:0000259" key="7">
    <source>
        <dbReference type="PROSITE" id="PS50035"/>
    </source>
</evidence>
<dbReference type="GO" id="GO:0016042">
    <property type="term" value="P:lipid catabolic process"/>
    <property type="evidence" value="ECO:0007669"/>
    <property type="project" value="UniProtKB-KW"/>
</dbReference>
<evidence type="ECO:0000313" key="8">
    <source>
        <dbReference type="EMBL" id="MRS60798.1"/>
    </source>
</evidence>
<evidence type="ECO:0000256" key="4">
    <source>
        <dbReference type="ARBA" id="ARBA00022801"/>
    </source>
</evidence>
<evidence type="ECO:0000256" key="6">
    <source>
        <dbReference type="ARBA" id="ARBA00023098"/>
    </source>
</evidence>
<evidence type="ECO:0000256" key="5">
    <source>
        <dbReference type="ARBA" id="ARBA00022963"/>
    </source>
</evidence>
<gene>
    <name evidence="8" type="ORF">GJJ30_05790</name>
</gene>
<dbReference type="SUPFAM" id="SSF50494">
    <property type="entry name" value="Trypsin-like serine proteases"/>
    <property type="match status" value="1"/>
</dbReference>
<dbReference type="GO" id="GO:0006793">
    <property type="term" value="P:phosphorus metabolic process"/>
    <property type="evidence" value="ECO:0007669"/>
    <property type="project" value="UniProtKB-ARBA"/>
</dbReference>
<dbReference type="EC" id="3.1.4.4" evidence="3"/>
<dbReference type="GO" id="GO:0016891">
    <property type="term" value="F:RNA endonuclease activity producing 5'-phosphomonoesters, hydrolytic mechanism"/>
    <property type="evidence" value="ECO:0007669"/>
    <property type="project" value="TreeGrafter"/>
</dbReference>
<keyword evidence="8" id="KW-0645">Protease</keyword>
<comment type="caution">
    <text evidence="8">The sequence shown here is derived from an EMBL/GenBank/DDBJ whole genome shotgun (WGS) entry which is preliminary data.</text>
</comment>
<evidence type="ECO:0000313" key="9">
    <source>
        <dbReference type="Proteomes" id="UP000441754"/>
    </source>
</evidence>
<dbReference type="Pfam" id="PF13091">
    <property type="entry name" value="PLDc_2"/>
    <property type="match status" value="2"/>
</dbReference>
<dbReference type="Gene3D" id="3.30.870.10">
    <property type="entry name" value="Endonuclease Chain A"/>
    <property type="match status" value="2"/>
</dbReference>
<evidence type="ECO:0000256" key="3">
    <source>
        <dbReference type="ARBA" id="ARBA00012027"/>
    </source>
</evidence>
<protein>
    <recommendedName>
        <fullName evidence="3">phospholipase D</fullName>
        <ecNumber evidence="3">3.1.4.4</ecNumber>
    </recommendedName>
</protein>
<reference evidence="8 9" key="1">
    <citation type="journal article" date="2018" name="Antonie Van Leeuwenhoek">
        <title>Larkinella terrae sp. nov., isolated from soil on Jeju Island, South Korea.</title>
        <authorList>
            <person name="Ten L.N."/>
            <person name="Jeon J."/>
            <person name="Park S.J."/>
            <person name="Park S."/>
            <person name="Lee S.Y."/>
            <person name="Kim M.K."/>
            <person name="Jung H.Y."/>
        </authorList>
    </citation>
    <scope>NUCLEOTIDE SEQUENCE [LARGE SCALE GENOMIC DNA]</scope>
    <source>
        <strain evidence="8 9">KCTC 52001</strain>
    </source>
</reference>
<dbReference type="EMBL" id="WJXZ01000002">
    <property type="protein sequence ID" value="MRS60798.1"/>
    <property type="molecule type" value="Genomic_DNA"/>
</dbReference>
<dbReference type="Proteomes" id="UP000441754">
    <property type="component" value="Unassembled WGS sequence"/>
</dbReference>
<proteinExistence type="inferred from homology"/>
<keyword evidence="5" id="KW-0442">Lipid degradation</keyword>
<comment type="similarity">
    <text evidence="2">Belongs to the phospholipase D family.</text>
</comment>
<accession>A0A7K0EH56</accession>
<dbReference type="InterPro" id="IPR009003">
    <property type="entry name" value="Peptidase_S1_PA"/>
</dbReference>
<dbReference type="InterPro" id="IPR043504">
    <property type="entry name" value="Peptidase_S1_PA_chymotrypsin"/>
</dbReference>
<dbReference type="InterPro" id="IPR001736">
    <property type="entry name" value="PLipase_D/transphosphatidylase"/>
</dbReference>
<dbReference type="OrthoDB" id="9770276at2"/>
<dbReference type="RefSeq" id="WP_154174116.1">
    <property type="nucleotide sequence ID" value="NZ_WJXZ01000002.1"/>
</dbReference>
<dbReference type="PANTHER" id="PTHR43856">
    <property type="entry name" value="CARDIOLIPIN HYDROLASE"/>
    <property type="match status" value="1"/>
</dbReference>
<dbReference type="CDD" id="cd00138">
    <property type="entry name" value="PLDc_SF"/>
    <property type="match status" value="1"/>
</dbReference>
<keyword evidence="9" id="KW-1185">Reference proteome</keyword>
<dbReference type="AlphaFoldDB" id="A0A7K0EH56"/>
<dbReference type="PANTHER" id="PTHR43856:SF1">
    <property type="entry name" value="MITOCHONDRIAL CARDIOLIPIN HYDROLASE"/>
    <property type="match status" value="1"/>
</dbReference>
<dbReference type="InterPro" id="IPR025202">
    <property type="entry name" value="PLD-like_dom"/>
</dbReference>
<dbReference type="Gene3D" id="2.40.10.10">
    <property type="entry name" value="Trypsin-like serine proteases"/>
    <property type="match status" value="2"/>
</dbReference>
<comment type="catalytic activity">
    <reaction evidence="1">
        <text>a 1,2-diacyl-sn-glycero-3-phosphocholine + H2O = a 1,2-diacyl-sn-glycero-3-phosphate + choline + H(+)</text>
        <dbReference type="Rhea" id="RHEA:14445"/>
        <dbReference type="ChEBI" id="CHEBI:15354"/>
        <dbReference type="ChEBI" id="CHEBI:15377"/>
        <dbReference type="ChEBI" id="CHEBI:15378"/>
        <dbReference type="ChEBI" id="CHEBI:57643"/>
        <dbReference type="ChEBI" id="CHEBI:58608"/>
        <dbReference type="EC" id="3.1.4.4"/>
    </reaction>
</comment>
<dbReference type="InterPro" id="IPR051406">
    <property type="entry name" value="PLD_domain"/>
</dbReference>
<dbReference type="GO" id="GO:0008233">
    <property type="term" value="F:peptidase activity"/>
    <property type="evidence" value="ECO:0007669"/>
    <property type="project" value="UniProtKB-KW"/>
</dbReference>
<dbReference type="SUPFAM" id="SSF56024">
    <property type="entry name" value="Phospholipase D/nuclease"/>
    <property type="match status" value="2"/>
</dbReference>
<keyword evidence="4" id="KW-0378">Hydrolase</keyword>
<sequence>MSTVSNEHVEESISSYQARDPELYAELQKKLIPPIEERGLFPEGLMATVAAGTPADRSIVTPVNKLLTETIVRPQARPVLVIRDNKATTEFLGPDSQVWRDRILAAQTVLDRVIPAIGRVELSNNPDFSWVGTGWLVAPDIIVTNRHVAREFGRQGAQGFTFRSGLNGLPMTSQIDFLEEDQRLTSLEYAINSILWIAASDEPDVAFLRVTRRAGDRPLAVPIPLAETLTDVDFIATIGYPARDPRVPDQDLVRQIFGDVYDKKRLAPGQLLEIGEDELEHDCSTLGGNSGSALINLKNGEAVGLHFSGLFLEANFAVPAPKIKELLHRVQSGELPGSKTIPPTAPPPPIQTVVQSNNIVIQSGTPGSYTFQLQIPIEITVKLGGSVDGMDPMTVSSAGISAENRFENALRLAREATANNPDVIAVRPGYRFKRGWITDERVVVVEVKEKLPVADLQKAGKPVLPPQLLEIGVDVRTAALADQLEHLGIDVSALELRARPGQYREPPQLSLVRVKERMKAIFHVSPDSGFPNLKAFFGRIKQSLTATMYEWEPNHISDALAAAMTKEGATLRMVTQRAGTQAAVNDMKARIGDKFQQAWASVGAGKLFPSAYHIKVASRDGEEVWLSSGNWKDSNQADIDPAGEQSKSMTPLRQHNREWHAIIENAKLAQLFQHYIEYDFQEARRVPVDEAMAFTFPDIFVPEAVFFEETERTIKAHYFDPLVVDRVLEIQPLLTPDRNSRGTRLFLSHAMSMIKKATRKIYLENQSFNLLAENADEFEEFFTLLKNKQQAGLDVRIIFRDSREFGAANGVSQQKLLERLKAFGFDTGFIRVQRRCHTKGVIVDSTEVMLGSHNLTNEGSLFNRDASLLVRDAEVAAYFEQIFLFDWEVLSVQETDELVGGIRIANPGEPTPLGFRRTSISELLGES</sequence>
<dbReference type="PROSITE" id="PS50035">
    <property type="entry name" value="PLD"/>
    <property type="match status" value="1"/>
</dbReference>
<evidence type="ECO:0000256" key="1">
    <source>
        <dbReference type="ARBA" id="ARBA00000798"/>
    </source>
</evidence>
<name>A0A7K0EH56_9BACT</name>
<keyword evidence="6" id="KW-0443">Lipid metabolism</keyword>